<reference evidence="1 2" key="1">
    <citation type="submission" date="2024-06" db="EMBL/GenBank/DDBJ databases">
        <title>Chitinophaga defluvii sp. nov., isolated from municipal sewage.</title>
        <authorList>
            <person name="Zhang L."/>
        </authorList>
    </citation>
    <scope>NUCLEOTIDE SEQUENCE [LARGE SCALE GENOMIC DNA]</scope>
    <source>
        <strain evidence="1 2">H8</strain>
    </source>
</reference>
<proteinExistence type="predicted"/>
<dbReference type="SUPFAM" id="SSF102588">
    <property type="entry name" value="LmbE-like"/>
    <property type="match status" value="1"/>
</dbReference>
<evidence type="ECO:0000313" key="2">
    <source>
        <dbReference type="Proteomes" id="UP001549749"/>
    </source>
</evidence>
<comment type="caution">
    <text evidence="1">The sequence shown here is derived from an EMBL/GenBank/DDBJ whole genome shotgun (WGS) entry which is preliminary data.</text>
</comment>
<dbReference type="PANTHER" id="PTHR12993:SF11">
    <property type="entry name" value="N-ACETYLGLUCOSAMINYL-PHOSPHATIDYLINOSITOL DE-N-ACETYLASE"/>
    <property type="match status" value="1"/>
</dbReference>
<name>A0ABV2TEW5_9BACT</name>
<organism evidence="1 2">
    <name type="scientific">Chitinophaga defluvii</name>
    <dbReference type="NCBI Taxonomy" id="3163343"/>
    <lineage>
        <taxon>Bacteria</taxon>
        <taxon>Pseudomonadati</taxon>
        <taxon>Bacteroidota</taxon>
        <taxon>Chitinophagia</taxon>
        <taxon>Chitinophagales</taxon>
        <taxon>Chitinophagaceae</taxon>
        <taxon>Chitinophaga</taxon>
    </lineage>
</organism>
<dbReference type="InterPro" id="IPR003737">
    <property type="entry name" value="GlcNAc_PI_deacetylase-related"/>
</dbReference>
<dbReference type="PANTHER" id="PTHR12993">
    <property type="entry name" value="N-ACETYLGLUCOSAMINYL-PHOSPHATIDYLINOSITOL DE-N-ACETYLASE-RELATED"/>
    <property type="match status" value="1"/>
</dbReference>
<evidence type="ECO:0000313" key="1">
    <source>
        <dbReference type="EMBL" id="MET7001581.1"/>
    </source>
</evidence>
<gene>
    <name evidence="1" type="ORF">ABR189_29635</name>
</gene>
<sequence length="262" mass="28933">MELHDTTNNKTVLCLMAHPDDAEILSGGTLALLAHCGWKVVIATMTPGQAGSTVLNAEQISAVRRKEAAAAAAVINGTHACMESEDVFIMYDKPTLLKVIALFRRVQPSLVITASPNDYMLDHEITSQLAQTACMGATIPNIDIPDQPVLHSVPHLYYADPVQGKDRLGAEITGDILVDISSIMDTKEQMLCCHESQRDWLRAISKVDEFVLLMKNFSARNGQLIDKQYAEGYRQHLGFSYPQTDLLSELLPGFVHRKKTSR</sequence>
<dbReference type="EMBL" id="JBEXAC010000004">
    <property type="protein sequence ID" value="MET7001581.1"/>
    <property type="molecule type" value="Genomic_DNA"/>
</dbReference>
<keyword evidence="2" id="KW-1185">Reference proteome</keyword>
<dbReference type="InterPro" id="IPR024078">
    <property type="entry name" value="LmbE-like_dom_sf"/>
</dbReference>
<protein>
    <submittedName>
        <fullName evidence="1">PIG-L family deacetylase</fullName>
    </submittedName>
</protein>
<dbReference type="Proteomes" id="UP001549749">
    <property type="component" value="Unassembled WGS sequence"/>
</dbReference>
<dbReference type="Gene3D" id="3.40.50.10320">
    <property type="entry name" value="LmbE-like"/>
    <property type="match status" value="1"/>
</dbReference>
<dbReference type="RefSeq" id="WP_354664155.1">
    <property type="nucleotide sequence ID" value="NZ_JBEXAC010000004.1"/>
</dbReference>
<accession>A0ABV2TEW5</accession>
<dbReference type="Pfam" id="PF02585">
    <property type="entry name" value="PIG-L"/>
    <property type="match status" value="1"/>
</dbReference>